<dbReference type="InterPro" id="IPR004633">
    <property type="entry name" value="NaPi_cotrn-rel/YqeW-like"/>
</dbReference>
<dbReference type="Pfam" id="PF01895">
    <property type="entry name" value="PhoU"/>
    <property type="match status" value="2"/>
</dbReference>
<dbReference type="AlphaFoldDB" id="A0A510K380"/>
<keyword evidence="5 6" id="KW-0472">Membrane</keyword>
<dbReference type="PANTHER" id="PTHR10010:SF46">
    <property type="entry name" value="SODIUM-DEPENDENT PHOSPHATE TRANSPORT PROTEIN 2B"/>
    <property type="match status" value="1"/>
</dbReference>
<comment type="subcellular location">
    <subcellularLocation>
        <location evidence="1">Cell membrane</location>
        <topology evidence="1">Multi-pass membrane protein</topology>
    </subcellularLocation>
</comment>
<keyword evidence="9" id="KW-1185">Reference proteome</keyword>
<dbReference type="SUPFAM" id="SSF109755">
    <property type="entry name" value="PhoU-like"/>
    <property type="match status" value="1"/>
</dbReference>
<evidence type="ECO:0000256" key="5">
    <source>
        <dbReference type="ARBA" id="ARBA00023136"/>
    </source>
</evidence>
<feature type="transmembrane region" description="Helical" evidence="6">
    <location>
        <begin position="118"/>
        <end position="138"/>
    </location>
</feature>
<feature type="transmembrane region" description="Helical" evidence="6">
    <location>
        <begin position="254"/>
        <end position="275"/>
    </location>
</feature>
<dbReference type="PANTHER" id="PTHR10010">
    <property type="entry name" value="SOLUTE CARRIER FAMILY 34 SODIUM PHOSPHATE , MEMBER 2-RELATED"/>
    <property type="match status" value="1"/>
</dbReference>
<gene>
    <name evidence="8" type="ORF">JMUB3870_1113</name>
</gene>
<dbReference type="InterPro" id="IPR038078">
    <property type="entry name" value="PhoU-like_sf"/>
</dbReference>
<dbReference type="GO" id="GO:0005436">
    <property type="term" value="F:sodium:phosphate symporter activity"/>
    <property type="evidence" value="ECO:0007669"/>
    <property type="project" value="InterPro"/>
</dbReference>
<dbReference type="EMBL" id="AP019831">
    <property type="protein sequence ID" value="BBM44995.1"/>
    <property type="molecule type" value="Genomic_DNA"/>
</dbReference>
<proteinExistence type="predicted"/>
<dbReference type="InterPro" id="IPR003841">
    <property type="entry name" value="Na/Pi_transpt"/>
</dbReference>
<dbReference type="InterPro" id="IPR026022">
    <property type="entry name" value="PhoU_dom"/>
</dbReference>
<evidence type="ECO:0000313" key="9">
    <source>
        <dbReference type="Proteomes" id="UP000422644"/>
    </source>
</evidence>
<feature type="transmembrane region" description="Helical" evidence="6">
    <location>
        <begin position="219"/>
        <end position="242"/>
    </location>
</feature>
<feature type="transmembrane region" description="Helical" evidence="6">
    <location>
        <begin position="144"/>
        <end position="162"/>
    </location>
</feature>
<keyword evidence="3 6" id="KW-0812">Transmembrane</keyword>
<evidence type="ECO:0000256" key="4">
    <source>
        <dbReference type="ARBA" id="ARBA00022989"/>
    </source>
</evidence>
<dbReference type="Gene3D" id="1.20.58.220">
    <property type="entry name" value="Phosphate transport system protein phou homolog 2, domain 2"/>
    <property type="match status" value="1"/>
</dbReference>
<evidence type="ECO:0000256" key="3">
    <source>
        <dbReference type="ARBA" id="ARBA00022692"/>
    </source>
</evidence>
<protein>
    <submittedName>
        <fullName evidence="8">Na/Pi-cotransporter II-like protein</fullName>
    </submittedName>
</protein>
<feature type="transmembrane region" description="Helical" evidence="6">
    <location>
        <begin position="54"/>
        <end position="87"/>
    </location>
</feature>
<dbReference type="GO" id="GO:0005886">
    <property type="term" value="C:plasma membrane"/>
    <property type="evidence" value="ECO:0007669"/>
    <property type="project" value="UniProtKB-SubCell"/>
</dbReference>
<dbReference type="Proteomes" id="UP000422644">
    <property type="component" value="Chromosome"/>
</dbReference>
<keyword evidence="4 6" id="KW-1133">Transmembrane helix</keyword>
<evidence type="ECO:0000256" key="6">
    <source>
        <dbReference type="SAM" id="Phobius"/>
    </source>
</evidence>
<accession>A0A510K380</accession>
<feature type="transmembrane region" description="Helical" evidence="6">
    <location>
        <begin position="183"/>
        <end position="207"/>
    </location>
</feature>
<dbReference type="NCBIfam" id="TIGR00704">
    <property type="entry name" value="NaPi_cotrn_rel"/>
    <property type="match status" value="1"/>
</dbReference>
<organism evidence="8 9">
    <name type="scientific">Leptotrichia trevisanii</name>
    <dbReference type="NCBI Taxonomy" id="109328"/>
    <lineage>
        <taxon>Bacteria</taxon>
        <taxon>Fusobacteriati</taxon>
        <taxon>Fusobacteriota</taxon>
        <taxon>Fusobacteriia</taxon>
        <taxon>Fusobacteriales</taxon>
        <taxon>Leptotrichiaceae</taxon>
        <taxon>Leptotrichia</taxon>
    </lineage>
</organism>
<feature type="domain" description="PhoU" evidence="7">
    <location>
        <begin position="357"/>
        <end position="442"/>
    </location>
</feature>
<sequence length="551" mass="61037">MNGAALGAINYQQMAFGFLGGLGLFLFCIKYMGDGLQMAAGDRLRYILDKYTTSPFLGVLVGILVTALIQSSSGTTVITIGLVGAGLLTLRQAIGIVMGANIGTTITTFIIGFNITHYALPILFLGAACLFFVKHNFINNLGRILFGFGGIFFALTLMSSAMEPLKHLPAFTELTVKLSNSPVLGVFIGTLITMLVQASSATISILQNVYQENLITLKAALPVLFGDNIGTTITAVIAVIGANTSAKRLALSHTMFNVIGTLIFMILLSPFSMFVEKMAHFLHLNPKVTIAFAHGSFNIMTTILLFPFIGVLEYIVVKLIREKEEDKVVEQKPKYLDAALIYTPSIALGQVKQEMLSMISIALKSLGKSVEFFHDRNEKTAEKVEKTEEAINNIDQEITKYLTSLSQEHITEKDGEEISMYLDMCRDVERIGDHAVGIVRDVRYEIKKKLVFTETAHEEVQKLFLISKEIIETAEEALKNNDTEKAFVVVDLHNKLYTKEKEVRKAHIKRVSKQICDVKAGLYYIDVVSHFTRIGDHARNLVEKMIENKTN</sequence>
<dbReference type="NCBIfam" id="NF037997">
    <property type="entry name" value="Na_Pi_symport"/>
    <property type="match status" value="1"/>
</dbReference>
<dbReference type="Pfam" id="PF02690">
    <property type="entry name" value="Na_Pi_cotrans"/>
    <property type="match status" value="2"/>
</dbReference>
<name>A0A510K380_9FUSO</name>
<reference evidence="8 9" key="1">
    <citation type="submission" date="2019-07" db="EMBL/GenBank/DDBJ databases">
        <title>Complete Genome Sequence of Leptotrichia trevisanii Strain JMUB3870.</title>
        <authorList>
            <person name="Watanabe S."/>
            <person name="Cui L."/>
        </authorList>
    </citation>
    <scope>NUCLEOTIDE SEQUENCE [LARGE SCALE GENOMIC DNA]</scope>
    <source>
        <strain evidence="8 9">JMUB3870</strain>
    </source>
</reference>
<evidence type="ECO:0000313" key="8">
    <source>
        <dbReference type="EMBL" id="BBM44995.1"/>
    </source>
</evidence>
<feature type="domain" description="PhoU" evidence="7">
    <location>
        <begin position="461"/>
        <end position="544"/>
    </location>
</feature>
<dbReference type="GO" id="GO:0044341">
    <property type="term" value="P:sodium-dependent phosphate transport"/>
    <property type="evidence" value="ECO:0007669"/>
    <property type="project" value="InterPro"/>
</dbReference>
<feature type="transmembrane region" description="Helical" evidence="6">
    <location>
        <begin position="14"/>
        <end position="33"/>
    </location>
</feature>
<evidence type="ECO:0000259" key="7">
    <source>
        <dbReference type="Pfam" id="PF01895"/>
    </source>
</evidence>
<feature type="transmembrane region" description="Helical" evidence="6">
    <location>
        <begin position="295"/>
        <end position="317"/>
    </location>
</feature>
<dbReference type="RefSeq" id="WP_026749110.1">
    <property type="nucleotide sequence ID" value="NZ_AP019831.1"/>
</dbReference>
<evidence type="ECO:0000256" key="2">
    <source>
        <dbReference type="ARBA" id="ARBA00022475"/>
    </source>
</evidence>
<keyword evidence="2" id="KW-1003">Cell membrane</keyword>
<dbReference type="OrthoDB" id="9763003at2"/>
<evidence type="ECO:0000256" key="1">
    <source>
        <dbReference type="ARBA" id="ARBA00004651"/>
    </source>
</evidence>